<evidence type="ECO:0000313" key="1">
    <source>
        <dbReference type="EMBL" id="RED16450.1"/>
    </source>
</evidence>
<name>A0A3D9FF49_9SPHN</name>
<dbReference type="EMBL" id="QRDP01000004">
    <property type="protein sequence ID" value="RED16450.1"/>
    <property type="molecule type" value="Genomic_DNA"/>
</dbReference>
<reference evidence="1 2" key="1">
    <citation type="submission" date="2018-07" db="EMBL/GenBank/DDBJ databases">
        <title>Genomic Encyclopedia of Type Strains, Phase IV (KMG-IV): sequencing the most valuable type-strain genomes for metagenomic binning, comparative biology and taxonomic classification.</title>
        <authorList>
            <person name="Goeker M."/>
        </authorList>
    </citation>
    <scope>NUCLEOTIDE SEQUENCE [LARGE SCALE GENOMIC DNA]</scope>
    <source>
        <strain evidence="1 2">DSM 26725</strain>
    </source>
</reference>
<evidence type="ECO:0000313" key="2">
    <source>
        <dbReference type="Proteomes" id="UP000256310"/>
    </source>
</evidence>
<comment type="caution">
    <text evidence="1">The sequence shown here is derived from an EMBL/GenBank/DDBJ whole genome shotgun (WGS) entry which is preliminary data.</text>
</comment>
<accession>A0A3D9FF49</accession>
<dbReference type="SUPFAM" id="SSF56281">
    <property type="entry name" value="Metallo-hydrolase/oxidoreductase"/>
    <property type="match status" value="1"/>
</dbReference>
<protein>
    <submittedName>
        <fullName evidence="1">Uncharacterized protein DUF4336</fullName>
    </submittedName>
</protein>
<keyword evidence="2" id="KW-1185">Reference proteome</keyword>
<dbReference type="PANTHER" id="PTHR33835">
    <property type="entry name" value="YALI0C07656P"/>
    <property type="match status" value="1"/>
</dbReference>
<gene>
    <name evidence="1" type="ORF">DFR46_1473</name>
</gene>
<dbReference type="Pfam" id="PF14234">
    <property type="entry name" value="DUF4336"/>
    <property type="match status" value="1"/>
</dbReference>
<dbReference type="InterPro" id="IPR025638">
    <property type="entry name" value="DUF4336"/>
</dbReference>
<organism evidence="1 2">
    <name type="scientific">Parasphingopyxis lamellibrachiae</name>
    <dbReference type="NCBI Taxonomy" id="680125"/>
    <lineage>
        <taxon>Bacteria</taxon>
        <taxon>Pseudomonadati</taxon>
        <taxon>Pseudomonadota</taxon>
        <taxon>Alphaproteobacteria</taxon>
        <taxon>Sphingomonadales</taxon>
        <taxon>Sphingomonadaceae</taxon>
        <taxon>Parasphingopyxis</taxon>
    </lineage>
</organism>
<sequence length="239" mass="27368">MLEPLGPDIWVAEGGIVNFFGFAYPTRMVVVRLENGGLWIWSPVALTDELAESVDRLGPVRHLVSPNKLHHLFLPEWKEAYPDAALWGPEETIGKRQDLTFAGALDDDPPDVWAGQIDQYHFANSSFLEETVFYHRSSATVIFADLSENFSEAFLEKHWSWWQRPIARLWSIVEGKGYAPLELRATFRNRETARAKLRDLIAIGPRNVVMAHGEIVRDDGTAFLRQAFAWLLKEERRHS</sequence>
<dbReference type="PANTHER" id="PTHR33835:SF1">
    <property type="entry name" value="METALLO-BETA-LACTAMASE DOMAIN-CONTAINING PROTEIN"/>
    <property type="match status" value="1"/>
</dbReference>
<dbReference type="OrthoDB" id="450111at2"/>
<dbReference type="AlphaFoldDB" id="A0A3D9FF49"/>
<dbReference type="RefSeq" id="WP_116235853.1">
    <property type="nucleotide sequence ID" value="NZ_QRDP01000004.1"/>
</dbReference>
<dbReference type="Proteomes" id="UP000256310">
    <property type="component" value="Unassembled WGS sequence"/>
</dbReference>
<proteinExistence type="predicted"/>
<dbReference type="InterPro" id="IPR036866">
    <property type="entry name" value="RibonucZ/Hydroxyglut_hydro"/>
</dbReference>